<evidence type="ECO:0000256" key="1">
    <source>
        <dbReference type="ARBA" id="ARBA00012417"/>
    </source>
</evidence>
<dbReference type="InterPro" id="IPR027417">
    <property type="entry name" value="P-loop_NTPase"/>
</dbReference>
<dbReference type="GO" id="GO:0003887">
    <property type="term" value="F:DNA-directed DNA polymerase activity"/>
    <property type="evidence" value="ECO:0007669"/>
    <property type="project" value="UniProtKB-KW"/>
</dbReference>
<keyword evidence="2" id="KW-0548">Nucleotidyltransferase</keyword>
<gene>
    <name evidence="4" type="ORF">DET45_102199</name>
</gene>
<evidence type="ECO:0000313" key="4">
    <source>
        <dbReference type="EMBL" id="PWW15194.1"/>
    </source>
</evidence>
<sequence length="319" mass="35928">MSAPWLRLPWQELVQAQRQQQLSHAHCIPWQPALGTDVFIDAFIALLLCQQPSGKACGTCKSCLLYKAHTHPDYHQVDVAEGKTTIGVDAIRALTEALQGTATQQGNKVAWIQHADRMTVAAANALLKTLEEPTANTYLILSPERTSQLLPTLRSRMRLHRFSAPALPDLQAWLEHQLQQPLSKAQQQLMQRYAQAPYTALAKVQAGNDDSVAELELLLQVLAGQGSWPLLTKSNWLNYLDASAKLLQELIRVSQRLPEQRLNYPELQQQLTSLLGVKGYSVSQLNQWLHLCYTLRQQTEQQPGLNGPLLLQQQWLLWT</sequence>
<reference evidence="4 5" key="1">
    <citation type="submission" date="2018-05" db="EMBL/GenBank/DDBJ databases">
        <title>Freshwater and sediment microbial communities from various areas in North America, analyzing microbe dynamics in response to fracking.</title>
        <authorList>
            <person name="Lamendella R."/>
        </authorList>
    </citation>
    <scope>NUCLEOTIDE SEQUENCE [LARGE SCALE GENOMIC DNA]</scope>
    <source>
        <strain evidence="4 5">125B1</strain>
    </source>
</reference>
<accession>A0A317QA83</accession>
<dbReference type="Gene3D" id="3.40.50.300">
    <property type="entry name" value="P-loop containing nucleotide triphosphate hydrolases"/>
    <property type="match status" value="1"/>
</dbReference>
<name>A0A317QA83_9GAMM</name>
<keyword evidence="2" id="KW-0808">Transferase</keyword>
<proteinExistence type="predicted"/>
<dbReference type="GO" id="GO:0006261">
    <property type="term" value="P:DNA-templated DNA replication"/>
    <property type="evidence" value="ECO:0007669"/>
    <property type="project" value="TreeGrafter"/>
</dbReference>
<dbReference type="RefSeq" id="WP_110075133.1">
    <property type="nucleotide sequence ID" value="NZ_QGTT01000002.1"/>
</dbReference>
<dbReference type="EMBL" id="QGTT01000002">
    <property type="protein sequence ID" value="PWW15194.1"/>
    <property type="molecule type" value="Genomic_DNA"/>
</dbReference>
<dbReference type="GO" id="GO:0009360">
    <property type="term" value="C:DNA polymerase III complex"/>
    <property type="evidence" value="ECO:0007669"/>
    <property type="project" value="TreeGrafter"/>
</dbReference>
<dbReference type="PANTHER" id="PTHR11669">
    <property type="entry name" value="REPLICATION FACTOR C / DNA POLYMERASE III GAMMA-TAU SUBUNIT"/>
    <property type="match status" value="1"/>
</dbReference>
<comment type="catalytic activity">
    <reaction evidence="3">
        <text>DNA(n) + a 2'-deoxyribonucleoside 5'-triphosphate = DNA(n+1) + diphosphate</text>
        <dbReference type="Rhea" id="RHEA:22508"/>
        <dbReference type="Rhea" id="RHEA-COMP:17339"/>
        <dbReference type="Rhea" id="RHEA-COMP:17340"/>
        <dbReference type="ChEBI" id="CHEBI:33019"/>
        <dbReference type="ChEBI" id="CHEBI:61560"/>
        <dbReference type="ChEBI" id="CHEBI:173112"/>
        <dbReference type="EC" id="2.7.7.7"/>
    </reaction>
</comment>
<evidence type="ECO:0000256" key="3">
    <source>
        <dbReference type="ARBA" id="ARBA00049244"/>
    </source>
</evidence>
<dbReference type="PANTHER" id="PTHR11669:SF8">
    <property type="entry name" value="DNA POLYMERASE III SUBUNIT DELTA"/>
    <property type="match status" value="1"/>
</dbReference>
<evidence type="ECO:0000256" key="2">
    <source>
        <dbReference type="ARBA" id="ARBA00022932"/>
    </source>
</evidence>
<dbReference type="Proteomes" id="UP000246964">
    <property type="component" value="Unassembled WGS sequence"/>
</dbReference>
<dbReference type="OrthoDB" id="9811073at2"/>
<evidence type="ECO:0000313" key="5">
    <source>
        <dbReference type="Proteomes" id="UP000246964"/>
    </source>
</evidence>
<dbReference type="EC" id="2.7.7.7" evidence="1"/>
<keyword evidence="2" id="KW-0239">DNA-directed DNA polymerase</keyword>
<dbReference type="InterPro" id="IPR050238">
    <property type="entry name" value="DNA_Rep/Repair_Clamp_Loader"/>
</dbReference>
<dbReference type="AlphaFoldDB" id="A0A317QA83"/>
<keyword evidence="5" id="KW-1185">Reference proteome</keyword>
<organism evidence="4 5">
    <name type="scientific">Pseudidiomarina maritima</name>
    <dbReference type="NCBI Taxonomy" id="519453"/>
    <lineage>
        <taxon>Bacteria</taxon>
        <taxon>Pseudomonadati</taxon>
        <taxon>Pseudomonadota</taxon>
        <taxon>Gammaproteobacteria</taxon>
        <taxon>Alteromonadales</taxon>
        <taxon>Idiomarinaceae</taxon>
        <taxon>Pseudidiomarina</taxon>
    </lineage>
</organism>
<protein>
    <recommendedName>
        <fullName evidence="1">DNA-directed DNA polymerase</fullName>
        <ecNumber evidence="1">2.7.7.7</ecNumber>
    </recommendedName>
</protein>
<comment type="caution">
    <text evidence="4">The sequence shown here is derived from an EMBL/GenBank/DDBJ whole genome shotgun (WGS) entry which is preliminary data.</text>
</comment>
<dbReference type="Pfam" id="PF13177">
    <property type="entry name" value="DNA_pol3_delta2"/>
    <property type="match status" value="1"/>
</dbReference>
<dbReference type="SUPFAM" id="SSF52540">
    <property type="entry name" value="P-loop containing nucleoside triphosphate hydrolases"/>
    <property type="match status" value="1"/>
</dbReference>